<reference evidence="1 3" key="2">
    <citation type="submission" date="2018-11" db="EMBL/GenBank/DDBJ databases">
        <authorList>
            <consortium name="Pathogen Informatics"/>
        </authorList>
    </citation>
    <scope>NUCLEOTIDE SEQUENCE [LARGE SCALE GENOMIC DNA]</scope>
</reference>
<dbReference type="AlphaFoldDB" id="A0A0N4UEL1"/>
<evidence type="ECO:0000313" key="3">
    <source>
        <dbReference type="Proteomes" id="UP000274756"/>
    </source>
</evidence>
<dbReference type="Proteomes" id="UP000038040">
    <property type="component" value="Unplaced"/>
</dbReference>
<dbReference type="Proteomes" id="UP000274756">
    <property type="component" value="Unassembled WGS sequence"/>
</dbReference>
<reference evidence="4" key="1">
    <citation type="submission" date="2017-02" db="UniProtKB">
        <authorList>
            <consortium name="WormBaseParasite"/>
        </authorList>
    </citation>
    <scope>IDENTIFICATION</scope>
</reference>
<evidence type="ECO:0000313" key="2">
    <source>
        <dbReference type="Proteomes" id="UP000038040"/>
    </source>
</evidence>
<proteinExistence type="predicted"/>
<evidence type="ECO:0000313" key="4">
    <source>
        <dbReference type="WBParaSite" id="DME_0000582101-mRNA-1"/>
    </source>
</evidence>
<evidence type="ECO:0000313" key="1">
    <source>
        <dbReference type="EMBL" id="VDN50842.1"/>
    </source>
</evidence>
<dbReference type="EMBL" id="UYYG01000008">
    <property type="protein sequence ID" value="VDN50842.1"/>
    <property type="molecule type" value="Genomic_DNA"/>
</dbReference>
<gene>
    <name evidence="1" type="ORF">DME_LOCUS815</name>
</gene>
<keyword evidence="3" id="KW-1185">Reference proteome</keyword>
<dbReference type="WBParaSite" id="DME_0000582101-mRNA-1">
    <property type="protein sequence ID" value="DME_0000582101-mRNA-1"/>
    <property type="gene ID" value="DME_0000582101"/>
</dbReference>
<protein>
    <submittedName>
        <fullName evidence="1 4">Uncharacterized protein</fullName>
    </submittedName>
</protein>
<accession>A0A0N4UEL1</accession>
<name>A0A0N4UEL1_DRAME</name>
<organism evidence="2 4">
    <name type="scientific">Dracunculus medinensis</name>
    <name type="common">Guinea worm</name>
    <dbReference type="NCBI Taxonomy" id="318479"/>
    <lineage>
        <taxon>Eukaryota</taxon>
        <taxon>Metazoa</taxon>
        <taxon>Ecdysozoa</taxon>
        <taxon>Nematoda</taxon>
        <taxon>Chromadorea</taxon>
        <taxon>Rhabditida</taxon>
        <taxon>Spirurina</taxon>
        <taxon>Dracunculoidea</taxon>
        <taxon>Dracunculidae</taxon>
        <taxon>Dracunculus</taxon>
    </lineage>
</organism>
<sequence>MYYHITNHFASRSFIAALSFLKNACSQSEAGKDIQVQLKSTFDCKEKRQSIVWAWSIIWLANRLTIEIHEGVAVNYCTRLHDQLTEVS</sequence>